<feature type="region of interest" description="Disordered" evidence="1">
    <location>
        <begin position="227"/>
        <end position="262"/>
    </location>
</feature>
<dbReference type="GO" id="GO:0006367">
    <property type="term" value="P:transcription initiation at RNA polymerase II promoter"/>
    <property type="evidence" value="ECO:0000318"/>
    <property type="project" value="GO_Central"/>
</dbReference>
<organism evidence="3 4">
    <name type="scientific">Trichomonas vaginalis (strain ATCC PRA-98 / G3)</name>
    <dbReference type="NCBI Taxonomy" id="412133"/>
    <lineage>
        <taxon>Eukaryota</taxon>
        <taxon>Metamonada</taxon>
        <taxon>Parabasalia</taxon>
        <taxon>Trichomonadida</taxon>
        <taxon>Trichomonadidae</taxon>
        <taxon>Trichomonas</taxon>
    </lineage>
</organism>
<dbReference type="AlphaFoldDB" id="A2F1E0"/>
<dbReference type="InterPro" id="IPR003166">
    <property type="entry name" value="TFIIE_bsu_DNA-bd"/>
</dbReference>
<dbReference type="Proteomes" id="UP000001542">
    <property type="component" value="Unassembled WGS sequence"/>
</dbReference>
<reference evidence="3" key="2">
    <citation type="journal article" date="2007" name="Science">
        <title>Draft genome sequence of the sexually transmitted pathogen Trichomonas vaginalis.</title>
        <authorList>
            <person name="Carlton J.M."/>
            <person name="Hirt R.P."/>
            <person name="Silva J.C."/>
            <person name="Delcher A.L."/>
            <person name="Schatz M."/>
            <person name="Zhao Q."/>
            <person name="Wortman J.R."/>
            <person name="Bidwell S.L."/>
            <person name="Alsmark U.C.M."/>
            <person name="Besteiro S."/>
            <person name="Sicheritz-Ponten T."/>
            <person name="Noel C.J."/>
            <person name="Dacks J.B."/>
            <person name="Foster P.G."/>
            <person name="Simillion C."/>
            <person name="Van de Peer Y."/>
            <person name="Miranda-Saavedra D."/>
            <person name="Barton G.J."/>
            <person name="Westrop G.D."/>
            <person name="Mueller S."/>
            <person name="Dessi D."/>
            <person name="Fiori P.L."/>
            <person name="Ren Q."/>
            <person name="Paulsen I."/>
            <person name="Zhang H."/>
            <person name="Bastida-Corcuera F.D."/>
            <person name="Simoes-Barbosa A."/>
            <person name="Brown M.T."/>
            <person name="Hayes R.D."/>
            <person name="Mukherjee M."/>
            <person name="Okumura C.Y."/>
            <person name="Schneider R."/>
            <person name="Smith A.J."/>
            <person name="Vanacova S."/>
            <person name="Villalvazo M."/>
            <person name="Haas B.J."/>
            <person name="Pertea M."/>
            <person name="Feldblyum T.V."/>
            <person name="Utterback T.R."/>
            <person name="Shu C.L."/>
            <person name="Osoegawa K."/>
            <person name="de Jong P.J."/>
            <person name="Hrdy I."/>
            <person name="Horvathova L."/>
            <person name="Zubacova Z."/>
            <person name="Dolezal P."/>
            <person name="Malik S.B."/>
            <person name="Logsdon J.M. Jr."/>
            <person name="Henze K."/>
            <person name="Gupta A."/>
            <person name="Wang C.C."/>
            <person name="Dunne R.L."/>
            <person name="Upcroft J.A."/>
            <person name="Upcroft P."/>
            <person name="White O."/>
            <person name="Salzberg S.L."/>
            <person name="Tang P."/>
            <person name="Chiu C.-H."/>
            <person name="Lee Y.-S."/>
            <person name="Embley T.M."/>
            <person name="Coombs G.H."/>
            <person name="Mottram J.C."/>
            <person name="Tachezy J."/>
            <person name="Fraser-Liggett C.M."/>
            <person name="Johnson P.J."/>
        </authorList>
    </citation>
    <scope>NUCLEOTIDE SEQUENCE [LARGE SCALE GENOMIC DNA]</scope>
    <source>
        <strain evidence="3">G3</strain>
    </source>
</reference>
<evidence type="ECO:0000313" key="4">
    <source>
        <dbReference type="Proteomes" id="UP000001542"/>
    </source>
</evidence>
<accession>A2F1E0</accession>
<protein>
    <recommendedName>
        <fullName evidence="2">TFIIE beta domain-containing protein</fullName>
    </recommendedName>
</protein>
<dbReference type="InParanoid" id="A2F1E0"/>
<dbReference type="KEGG" id="tva:4759130"/>
<evidence type="ECO:0000256" key="1">
    <source>
        <dbReference type="SAM" id="MobiDB-lite"/>
    </source>
</evidence>
<dbReference type="VEuPathDB" id="TrichDB:TVAG_395510"/>
<dbReference type="VEuPathDB" id="TrichDB:TVAGG3_0075640"/>
<dbReference type="Pfam" id="PF02186">
    <property type="entry name" value="TFIIE_beta"/>
    <property type="match status" value="1"/>
</dbReference>
<dbReference type="SMR" id="A2F1E0"/>
<sequence>MEDLDALVNSSTQSTKKHKKEKKEKKSELKKMGALNGPTGALRFMAQDNRRIMDPTIARQNNISKIIEYLESRKSKGKAPCTLSEIEKELKIKVSDDDDLVAALQKNESIVYEYNKYSFKTEHQTGNENELLNSLRKERFVDKSTFLQGAFEGADKELDDLKDQGIIDIFKGDQKNKVIFYYDEILREDEEVLAAKEFSSLWHSEFTIIPAEDEFRDKMCRENHIEPVKALKPLNQQNEEPVEKKRRTRKQTFSSSNQKFLE</sequence>
<feature type="domain" description="TFIIE beta" evidence="2">
    <location>
        <begin position="48"/>
        <end position="126"/>
    </location>
</feature>
<gene>
    <name evidence="3" type="ORF">TVAG_395510</name>
</gene>
<proteinExistence type="predicted"/>
<evidence type="ECO:0000259" key="2">
    <source>
        <dbReference type="PROSITE" id="PS51351"/>
    </source>
</evidence>
<feature type="compositionally biased region" description="Polar residues" evidence="1">
    <location>
        <begin position="251"/>
        <end position="262"/>
    </location>
</feature>
<evidence type="ECO:0000313" key="3">
    <source>
        <dbReference type="EMBL" id="EAY01304.1"/>
    </source>
</evidence>
<dbReference type="PANTHER" id="PTHR12716">
    <property type="entry name" value="TRANSCRIPTION INITIATION FACTOR IIE, BETA SUBUNIT"/>
    <property type="match status" value="1"/>
</dbReference>
<reference evidence="3" key="1">
    <citation type="submission" date="2006-10" db="EMBL/GenBank/DDBJ databases">
        <authorList>
            <person name="Amadeo P."/>
            <person name="Zhao Q."/>
            <person name="Wortman J."/>
            <person name="Fraser-Liggett C."/>
            <person name="Carlton J."/>
        </authorList>
    </citation>
    <scope>NUCLEOTIDE SEQUENCE</scope>
    <source>
        <strain evidence="3">G3</strain>
    </source>
</reference>
<dbReference type="EMBL" id="DS113572">
    <property type="protein sequence ID" value="EAY01304.1"/>
    <property type="molecule type" value="Genomic_DNA"/>
</dbReference>
<feature type="region of interest" description="Disordered" evidence="1">
    <location>
        <begin position="1"/>
        <end position="41"/>
    </location>
</feature>
<keyword evidence="4" id="KW-1185">Reference proteome</keyword>
<dbReference type="RefSeq" id="XP_001330172.1">
    <property type="nucleotide sequence ID" value="XM_001330137.1"/>
</dbReference>
<dbReference type="PROSITE" id="PS51351">
    <property type="entry name" value="TFIIE_BETA_C"/>
    <property type="match status" value="1"/>
</dbReference>
<name>A2F1E0_TRIV3</name>
<dbReference type="PANTHER" id="PTHR12716:SF8">
    <property type="entry name" value="TRANSCRIPTION INITIATION FACTOR IIE SUBUNIT BETA"/>
    <property type="match status" value="1"/>
</dbReference>
<dbReference type="GO" id="GO:0005673">
    <property type="term" value="C:transcription factor TFIIE complex"/>
    <property type="evidence" value="ECO:0000318"/>
    <property type="project" value="GO_Central"/>
</dbReference>
<dbReference type="InterPro" id="IPR016656">
    <property type="entry name" value="TFIIE-bsu"/>
</dbReference>